<accession>A0A4P6JRA8</accession>
<dbReference type="Gene3D" id="1.10.10.10">
    <property type="entry name" value="Winged helix-like DNA-binding domain superfamily/Winged helix DNA-binding domain"/>
    <property type="match status" value="1"/>
</dbReference>
<dbReference type="PANTHER" id="PTHR33164:SF43">
    <property type="entry name" value="HTH-TYPE TRANSCRIPTIONAL REPRESSOR YETL"/>
    <property type="match status" value="1"/>
</dbReference>
<dbReference type="KEGG" id="kbs:EPA93_18445"/>
<dbReference type="OrthoDB" id="160755at2"/>
<evidence type="ECO:0000256" key="1">
    <source>
        <dbReference type="ARBA" id="ARBA00023015"/>
    </source>
</evidence>
<dbReference type="Pfam" id="PF01047">
    <property type="entry name" value="MarR"/>
    <property type="match status" value="1"/>
</dbReference>
<feature type="domain" description="HTH marR-type" evidence="4">
    <location>
        <begin position="26"/>
        <end position="162"/>
    </location>
</feature>
<gene>
    <name evidence="5" type="ORF">EPA93_18445</name>
</gene>
<keyword evidence="6" id="KW-1185">Reference proteome</keyword>
<protein>
    <submittedName>
        <fullName evidence="5">MarR family transcriptional regulator</fullName>
    </submittedName>
</protein>
<evidence type="ECO:0000313" key="5">
    <source>
        <dbReference type="EMBL" id="QBD77864.1"/>
    </source>
</evidence>
<organism evidence="5 6">
    <name type="scientific">Ktedonosporobacter rubrisoli</name>
    <dbReference type="NCBI Taxonomy" id="2509675"/>
    <lineage>
        <taxon>Bacteria</taxon>
        <taxon>Bacillati</taxon>
        <taxon>Chloroflexota</taxon>
        <taxon>Ktedonobacteria</taxon>
        <taxon>Ktedonobacterales</taxon>
        <taxon>Ktedonosporobacteraceae</taxon>
        <taxon>Ktedonosporobacter</taxon>
    </lineage>
</organism>
<dbReference type="AlphaFoldDB" id="A0A4P6JRA8"/>
<dbReference type="InterPro" id="IPR039422">
    <property type="entry name" value="MarR/SlyA-like"/>
</dbReference>
<keyword evidence="3" id="KW-0804">Transcription</keyword>
<dbReference type="GO" id="GO:0003700">
    <property type="term" value="F:DNA-binding transcription factor activity"/>
    <property type="evidence" value="ECO:0007669"/>
    <property type="project" value="InterPro"/>
</dbReference>
<dbReference type="InterPro" id="IPR036388">
    <property type="entry name" value="WH-like_DNA-bd_sf"/>
</dbReference>
<dbReference type="SUPFAM" id="SSF46785">
    <property type="entry name" value="Winged helix' DNA-binding domain"/>
    <property type="match status" value="1"/>
</dbReference>
<evidence type="ECO:0000313" key="6">
    <source>
        <dbReference type="Proteomes" id="UP000290365"/>
    </source>
</evidence>
<dbReference type="PROSITE" id="PS01117">
    <property type="entry name" value="HTH_MARR_1"/>
    <property type="match status" value="1"/>
</dbReference>
<sequence length="168" mass="18775">MSINLRNLPDHKELEDMTHSYTDMDVDAIEARLLLTRVALNAMAVSEAYLAGLGLSEGKCSLLALLHLSPAKKLAPSELAEKMVVTRGTVTGLLDSLEQAGLIKRQPHVDDRRMLTVCLTSRGDELLQRVLPDYFRYSMRMMSALNSEEVAQLMNLLRKVDATVRHLL</sequence>
<evidence type="ECO:0000256" key="2">
    <source>
        <dbReference type="ARBA" id="ARBA00023125"/>
    </source>
</evidence>
<keyword evidence="2" id="KW-0238">DNA-binding</keyword>
<dbReference type="InterPro" id="IPR000835">
    <property type="entry name" value="HTH_MarR-typ"/>
</dbReference>
<proteinExistence type="predicted"/>
<dbReference type="PANTHER" id="PTHR33164">
    <property type="entry name" value="TRANSCRIPTIONAL REGULATOR, MARR FAMILY"/>
    <property type="match status" value="1"/>
</dbReference>
<reference evidence="5 6" key="1">
    <citation type="submission" date="2019-01" db="EMBL/GenBank/DDBJ databases">
        <title>Ktedonosporobacter rubrisoli SCAWS-G2.</title>
        <authorList>
            <person name="Huang Y."/>
            <person name="Yan B."/>
        </authorList>
    </citation>
    <scope>NUCLEOTIDE SEQUENCE [LARGE SCALE GENOMIC DNA]</scope>
    <source>
        <strain evidence="5 6">SCAWS-G2</strain>
    </source>
</reference>
<evidence type="ECO:0000256" key="3">
    <source>
        <dbReference type="ARBA" id="ARBA00023163"/>
    </source>
</evidence>
<dbReference type="GO" id="GO:0006950">
    <property type="term" value="P:response to stress"/>
    <property type="evidence" value="ECO:0007669"/>
    <property type="project" value="TreeGrafter"/>
</dbReference>
<dbReference type="PRINTS" id="PR00598">
    <property type="entry name" value="HTHMARR"/>
</dbReference>
<dbReference type="PROSITE" id="PS50995">
    <property type="entry name" value="HTH_MARR_2"/>
    <property type="match status" value="1"/>
</dbReference>
<dbReference type="InterPro" id="IPR036390">
    <property type="entry name" value="WH_DNA-bd_sf"/>
</dbReference>
<dbReference type="SMART" id="SM00347">
    <property type="entry name" value="HTH_MARR"/>
    <property type="match status" value="1"/>
</dbReference>
<evidence type="ECO:0000259" key="4">
    <source>
        <dbReference type="PROSITE" id="PS50995"/>
    </source>
</evidence>
<dbReference type="Proteomes" id="UP000290365">
    <property type="component" value="Chromosome"/>
</dbReference>
<dbReference type="GO" id="GO:0003677">
    <property type="term" value="F:DNA binding"/>
    <property type="evidence" value="ECO:0007669"/>
    <property type="project" value="UniProtKB-KW"/>
</dbReference>
<dbReference type="RefSeq" id="WP_129888917.1">
    <property type="nucleotide sequence ID" value="NZ_CP035758.1"/>
</dbReference>
<dbReference type="InterPro" id="IPR023187">
    <property type="entry name" value="Tscrpt_reg_MarR-type_CS"/>
</dbReference>
<name>A0A4P6JRA8_KTERU</name>
<keyword evidence="1" id="KW-0805">Transcription regulation</keyword>
<dbReference type="EMBL" id="CP035758">
    <property type="protein sequence ID" value="QBD77864.1"/>
    <property type="molecule type" value="Genomic_DNA"/>
</dbReference>